<comment type="caution">
    <text evidence="2">The sequence shown here is derived from an EMBL/GenBank/DDBJ whole genome shotgun (WGS) entry which is preliminary data.</text>
</comment>
<keyword evidence="3" id="KW-1185">Reference proteome</keyword>
<name>A0A7X5VD13_9ACTN</name>
<evidence type="ECO:0000313" key="3">
    <source>
        <dbReference type="Proteomes" id="UP000555407"/>
    </source>
</evidence>
<evidence type="ECO:0000259" key="1">
    <source>
        <dbReference type="Pfam" id="PF08241"/>
    </source>
</evidence>
<dbReference type="Pfam" id="PF08241">
    <property type="entry name" value="Methyltransf_11"/>
    <property type="match status" value="1"/>
</dbReference>
<dbReference type="CDD" id="cd02440">
    <property type="entry name" value="AdoMet_MTases"/>
    <property type="match status" value="1"/>
</dbReference>
<proteinExistence type="predicted"/>
<dbReference type="GO" id="GO:0032259">
    <property type="term" value="P:methylation"/>
    <property type="evidence" value="ECO:0007669"/>
    <property type="project" value="UniProtKB-KW"/>
</dbReference>
<evidence type="ECO:0000313" key="2">
    <source>
        <dbReference type="EMBL" id="NIK58917.1"/>
    </source>
</evidence>
<accession>A0A7X5VD13</accession>
<dbReference type="AlphaFoldDB" id="A0A7X5VD13"/>
<gene>
    <name evidence="2" type="ORF">BJY22_004634</name>
</gene>
<feature type="domain" description="Methyltransferase type 11" evidence="1">
    <location>
        <begin position="59"/>
        <end position="146"/>
    </location>
</feature>
<dbReference type="RefSeq" id="WP_167210049.1">
    <property type="nucleotide sequence ID" value="NZ_JAASRO010000001.1"/>
</dbReference>
<dbReference type="Gene3D" id="3.40.50.150">
    <property type="entry name" value="Vaccinia Virus protein VP39"/>
    <property type="match status" value="1"/>
</dbReference>
<sequence>MTAPGMVAEFDDVAAWTAEAVEQLGVEHAIPAACRGSSSPAALAWLAEACELSPGARLLDVGAGSGGPAAWAASRFGVRPILLEAMPSAGRAASKLFGLPVLTADGRHIPLGNESVEVAWCLGVLCTVEDKVALLREIHRVLVPRASLGLLVVVAGDRPIRRPPDGNHFPTQTELEDVLDRSGFDLVEQIERPAAVPLSWTRRAAAVAAHISARHHTHPAYTLANSQGTRLTSLFAQGQLSIQLLHAVARVPNDRRSPAAG</sequence>
<dbReference type="GO" id="GO:0008757">
    <property type="term" value="F:S-adenosylmethionine-dependent methyltransferase activity"/>
    <property type="evidence" value="ECO:0007669"/>
    <property type="project" value="InterPro"/>
</dbReference>
<dbReference type="InterPro" id="IPR029063">
    <property type="entry name" value="SAM-dependent_MTases_sf"/>
</dbReference>
<dbReference type="EMBL" id="JAASRO010000001">
    <property type="protein sequence ID" value="NIK58917.1"/>
    <property type="molecule type" value="Genomic_DNA"/>
</dbReference>
<reference evidence="2 3" key="1">
    <citation type="submission" date="2020-03" db="EMBL/GenBank/DDBJ databases">
        <title>Sequencing the genomes of 1000 actinobacteria strains.</title>
        <authorList>
            <person name="Klenk H.-P."/>
        </authorList>
    </citation>
    <scope>NUCLEOTIDE SEQUENCE [LARGE SCALE GENOMIC DNA]</scope>
    <source>
        <strain evidence="2 3">DSM 45490</strain>
    </source>
</reference>
<protein>
    <submittedName>
        <fullName evidence="2">SAM-dependent methyltransferase</fullName>
    </submittedName>
</protein>
<dbReference type="InterPro" id="IPR013216">
    <property type="entry name" value="Methyltransf_11"/>
</dbReference>
<dbReference type="SUPFAM" id="SSF53335">
    <property type="entry name" value="S-adenosyl-L-methionine-dependent methyltransferases"/>
    <property type="match status" value="1"/>
</dbReference>
<organism evidence="2 3">
    <name type="scientific">Kribbella shirazensis</name>
    <dbReference type="NCBI Taxonomy" id="1105143"/>
    <lineage>
        <taxon>Bacteria</taxon>
        <taxon>Bacillati</taxon>
        <taxon>Actinomycetota</taxon>
        <taxon>Actinomycetes</taxon>
        <taxon>Propionibacteriales</taxon>
        <taxon>Kribbellaceae</taxon>
        <taxon>Kribbella</taxon>
    </lineage>
</organism>
<keyword evidence="2" id="KW-0489">Methyltransferase</keyword>
<dbReference type="Proteomes" id="UP000555407">
    <property type="component" value="Unassembled WGS sequence"/>
</dbReference>
<keyword evidence="2" id="KW-0808">Transferase</keyword>